<accession>A0AA45C8E2</accession>
<keyword evidence="2" id="KW-1185">Reference proteome</keyword>
<evidence type="ECO:0000313" key="2">
    <source>
        <dbReference type="Proteomes" id="UP000245921"/>
    </source>
</evidence>
<gene>
    <name evidence="1" type="ORF">C7380_103160</name>
</gene>
<comment type="caution">
    <text evidence="1">The sequence shown here is derived from an EMBL/GenBank/DDBJ whole genome shotgun (WGS) entry which is preliminary data.</text>
</comment>
<dbReference type="EMBL" id="QGGI01000003">
    <property type="protein sequence ID" value="PWJ95979.1"/>
    <property type="molecule type" value="Genomic_DNA"/>
</dbReference>
<organism evidence="1 2">
    <name type="scientific">Oceanotoga teriensis</name>
    <dbReference type="NCBI Taxonomy" id="515440"/>
    <lineage>
        <taxon>Bacteria</taxon>
        <taxon>Thermotogati</taxon>
        <taxon>Thermotogota</taxon>
        <taxon>Thermotogae</taxon>
        <taxon>Petrotogales</taxon>
        <taxon>Petrotogaceae</taxon>
        <taxon>Oceanotoga</taxon>
    </lineage>
</organism>
<dbReference type="AlphaFoldDB" id="A0AA45C8E2"/>
<protein>
    <submittedName>
        <fullName evidence="1">Uncharacterized protein</fullName>
    </submittedName>
</protein>
<sequence>MKKNLMVLLILTMTILSFSKVFGVINTPFSIGAGYEDENNYLKLTNKDFSFSYKYTFFDQIRPFLSLNFDFNNPVFNNNLNAGVDLIYEDFDFGIGLWNSFTEDASETGNNKSGFAGANVFFNGGLGNIIFGANLTYRLIDIIRTDEGLNYNFQAFPEDLAQLRGFSGYIGYEIFETKEAMMRFYVNFAGKYSIVPGGFVFYKFDQDYSFNLELYLNAF</sequence>
<evidence type="ECO:0000313" key="1">
    <source>
        <dbReference type="EMBL" id="PWJ95979.1"/>
    </source>
</evidence>
<dbReference type="RefSeq" id="WP_109604093.1">
    <property type="nucleotide sequence ID" value="NZ_JAMHJO010000007.1"/>
</dbReference>
<dbReference type="Proteomes" id="UP000245921">
    <property type="component" value="Unassembled WGS sequence"/>
</dbReference>
<reference evidence="1 2" key="1">
    <citation type="submission" date="2018-05" db="EMBL/GenBank/DDBJ databases">
        <title>Genomic Encyclopedia of Type Strains, Phase IV (KMG-IV): sequencing the most valuable type-strain genomes for metagenomic binning, comparative biology and taxonomic classification.</title>
        <authorList>
            <person name="Goeker M."/>
        </authorList>
    </citation>
    <scope>NUCLEOTIDE SEQUENCE [LARGE SCALE GENOMIC DNA]</scope>
    <source>
        <strain evidence="1 2">DSM 24906</strain>
    </source>
</reference>
<proteinExistence type="predicted"/>
<name>A0AA45C8E2_9BACT</name>